<dbReference type="GO" id="GO:0016787">
    <property type="term" value="F:hydrolase activity"/>
    <property type="evidence" value="ECO:0007669"/>
    <property type="project" value="UniProtKB-KW"/>
</dbReference>
<dbReference type="Gene3D" id="3.40.50.1820">
    <property type="entry name" value="alpha/beta hydrolase"/>
    <property type="match status" value="1"/>
</dbReference>
<keyword evidence="6" id="KW-1185">Reference proteome</keyword>
<accession>A0A6A6EQ37</accession>
<dbReference type="AlphaFoldDB" id="A0A6A6EQ37"/>
<feature type="chain" id="PRO_5025706017" description="Carboxylic ester hydrolase" evidence="3">
    <location>
        <begin position="22"/>
        <end position="528"/>
    </location>
</feature>
<keyword evidence="3" id="KW-0732">Signal</keyword>
<dbReference type="PANTHER" id="PTHR11559">
    <property type="entry name" value="CARBOXYLESTERASE"/>
    <property type="match status" value="1"/>
</dbReference>
<dbReference type="InterPro" id="IPR002018">
    <property type="entry name" value="CarbesteraseB"/>
</dbReference>
<evidence type="ECO:0000313" key="5">
    <source>
        <dbReference type="EMBL" id="KAF2194297.1"/>
    </source>
</evidence>
<evidence type="ECO:0000313" key="6">
    <source>
        <dbReference type="Proteomes" id="UP000800200"/>
    </source>
</evidence>
<dbReference type="EC" id="3.1.1.-" evidence="3"/>
<evidence type="ECO:0000256" key="3">
    <source>
        <dbReference type="RuleBase" id="RU361235"/>
    </source>
</evidence>
<dbReference type="Pfam" id="PF00135">
    <property type="entry name" value="COesterase"/>
    <property type="match status" value="1"/>
</dbReference>
<dbReference type="OrthoDB" id="408631at2759"/>
<dbReference type="PROSITE" id="PS00941">
    <property type="entry name" value="CARBOXYLESTERASE_B_2"/>
    <property type="match status" value="1"/>
</dbReference>
<dbReference type="Proteomes" id="UP000800200">
    <property type="component" value="Unassembled WGS sequence"/>
</dbReference>
<evidence type="ECO:0000256" key="1">
    <source>
        <dbReference type="ARBA" id="ARBA00005964"/>
    </source>
</evidence>
<feature type="domain" description="Carboxylesterase type B" evidence="4">
    <location>
        <begin position="24"/>
        <end position="505"/>
    </location>
</feature>
<reference evidence="5" key="1">
    <citation type="journal article" date="2020" name="Stud. Mycol.">
        <title>101 Dothideomycetes genomes: a test case for predicting lifestyles and emergence of pathogens.</title>
        <authorList>
            <person name="Haridas S."/>
            <person name="Albert R."/>
            <person name="Binder M."/>
            <person name="Bloem J."/>
            <person name="Labutti K."/>
            <person name="Salamov A."/>
            <person name="Andreopoulos B."/>
            <person name="Baker S."/>
            <person name="Barry K."/>
            <person name="Bills G."/>
            <person name="Bluhm B."/>
            <person name="Cannon C."/>
            <person name="Castanera R."/>
            <person name="Culley D."/>
            <person name="Daum C."/>
            <person name="Ezra D."/>
            <person name="Gonzalez J."/>
            <person name="Henrissat B."/>
            <person name="Kuo A."/>
            <person name="Liang C."/>
            <person name="Lipzen A."/>
            <person name="Lutzoni F."/>
            <person name="Magnuson J."/>
            <person name="Mondo S."/>
            <person name="Nolan M."/>
            <person name="Ohm R."/>
            <person name="Pangilinan J."/>
            <person name="Park H.-J."/>
            <person name="Ramirez L."/>
            <person name="Alfaro M."/>
            <person name="Sun H."/>
            <person name="Tritt A."/>
            <person name="Yoshinaga Y."/>
            <person name="Zwiers L.-H."/>
            <person name="Turgeon B."/>
            <person name="Goodwin S."/>
            <person name="Spatafora J."/>
            <person name="Crous P."/>
            <person name="Grigoriev I."/>
        </authorList>
    </citation>
    <scope>NUCLEOTIDE SEQUENCE</scope>
    <source>
        <strain evidence="5">CBS 207.26</strain>
    </source>
</reference>
<dbReference type="EMBL" id="ML994612">
    <property type="protein sequence ID" value="KAF2194297.1"/>
    <property type="molecule type" value="Genomic_DNA"/>
</dbReference>
<feature type="signal peptide" evidence="3">
    <location>
        <begin position="1"/>
        <end position="21"/>
    </location>
</feature>
<dbReference type="InterPro" id="IPR050309">
    <property type="entry name" value="Type-B_Carboxylest/Lipase"/>
</dbReference>
<dbReference type="InterPro" id="IPR019826">
    <property type="entry name" value="Carboxylesterase_B_AS"/>
</dbReference>
<dbReference type="InterPro" id="IPR019819">
    <property type="entry name" value="Carboxylesterase_B_CS"/>
</dbReference>
<dbReference type="SUPFAM" id="SSF53474">
    <property type="entry name" value="alpha/beta-Hydrolases"/>
    <property type="match status" value="1"/>
</dbReference>
<name>A0A6A6EQ37_9PEZI</name>
<dbReference type="InterPro" id="IPR029058">
    <property type="entry name" value="AB_hydrolase_fold"/>
</dbReference>
<gene>
    <name evidence="5" type="ORF">K469DRAFT_744930</name>
</gene>
<keyword evidence="2 3" id="KW-0378">Hydrolase</keyword>
<dbReference type="PROSITE" id="PS00122">
    <property type="entry name" value="CARBOXYLESTERASE_B_1"/>
    <property type="match status" value="1"/>
</dbReference>
<evidence type="ECO:0000256" key="2">
    <source>
        <dbReference type="ARBA" id="ARBA00022801"/>
    </source>
</evidence>
<organism evidence="5 6">
    <name type="scientific">Zopfia rhizophila CBS 207.26</name>
    <dbReference type="NCBI Taxonomy" id="1314779"/>
    <lineage>
        <taxon>Eukaryota</taxon>
        <taxon>Fungi</taxon>
        <taxon>Dikarya</taxon>
        <taxon>Ascomycota</taxon>
        <taxon>Pezizomycotina</taxon>
        <taxon>Dothideomycetes</taxon>
        <taxon>Dothideomycetes incertae sedis</taxon>
        <taxon>Zopfiaceae</taxon>
        <taxon>Zopfia</taxon>
    </lineage>
</organism>
<sequence>MKLDTFLHSCLILALSHSTGAVDPLVDLGYSKYRGRVVGDGTSQWLGIRYAAPPLGQLRFAAPQNPPEKMEVQDASKFGSICLPKDPTDWTMRPNPRFTPAEDCLFLNVFAPSSATTESKLPVMLFIQGGGFGSNSNANYNGSDLAREGNMVVVSINYRVGPYGFLQSREVEKGGSLNNGMKDQIKALEWVRDNIEKFGGDPEHVVLNGDSAGASSIVILLVSPVMRYSKLFIGAISESASEPALRTMAQGQEQYNCLLNATGCYYSTNSLTCLRSLNATKLQTTNCRFNPHIDDDIIPDTTFRQFEKGEYKRVPTIFGSCTDEGTKYAPQNADTIEDANAFFLNQCPSLSNSSLQWLDKAYINQSAPVFPNSGRLWRQASNAIGDFRSHCVDNFYQSILARDGQPTWSYRYGVLDADQEARGFGAYHTIELYAVWGPTNTDGNPPKSYNSTNAGIVPVVRSYWTSFIRHLDPNVGRKEGCPVWEKWEDGERLLFVTNGTKMERMGDEQKRRCEVLGADDEGAGAGAA</sequence>
<comment type="similarity">
    <text evidence="1 3">Belongs to the type-B carboxylesterase/lipase family.</text>
</comment>
<evidence type="ECO:0000259" key="4">
    <source>
        <dbReference type="Pfam" id="PF00135"/>
    </source>
</evidence>
<protein>
    <recommendedName>
        <fullName evidence="3">Carboxylic ester hydrolase</fullName>
        <ecNumber evidence="3">3.1.1.-</ecNumber>
    </recommendedName>
</protein>
<proteinExistence type="inferred from homology"/>